<name>A0A937FGE0_9CLOT</name>
<dbReference type="Proteomes" id="UP000623681">
    <property type="component" value="Unassembled WGS sequence"/>
</dbReference>
<sequence length="77" mass="8780">MSLSKKNLNLSVNIEKNCKYTDGNLILYIEGKEMIYSEAELSKGYGEMAEINLELAETCIRGSLEETDYYENWLCGV</sequence>
<accession>A0A937FGE0</accession>
<gene>
    <name evidence="1" type="ORF">JK634_06930</name>
</gene>
<dbReference type="AlphaFoldDB" id="A0A937FGE0"/>
<dbReference type="RefSeq" id="WP_202766918.1">
    <property type="nucleotide sequence ID" value="NZ_JAESWA010000020.1"/>
</dbReference>
<dbReference type="GO" id="GO:0006355">
    <property type="term" value="P:regulation of DNA-templated transcription"/>
    <property type="evidence" value="ECO:0007669"/>
    <property type="project" value="InterPro"/>
</dbReference>
<protein>
    <submittedName>
        <fullName evidence="1">Uncharacterized protein</fullName>
    </submittedName>
</protein>
<proteinExistence type="predicted"/>
<keyword evidence="2" id="KW-1185">Reference proteome</keyword>
<evidence type="ECO:0000313" key="2">
    <source>
        <dbReference type="Proteomes" id="UP000623681"/>
    </source>
</evidence>
<dbReference type="Gene3D" id="1.10.1220.10">
    <property type="entry name" value="Met repressor-like"/>
    <property type="match status" value="1"/>
</dbReference>
<dbReference type="EMBL" id="JAESWA010000020">
    <property type="protein sequence ID" value="MBL4931533.1"/>
    <property type="molecule type" value="Genomic_DNA"/>
</dbReference>
<reference evidence="1" key="1">
    <citation type="submission" date="2021-01" db="EMBL/GenBank/DDBJ databases">
        <title>Genome public.</title>
        <authorList>
            <person name="Liu C."/>
            <person name="Sun Q."/>
        </authorList>
    </citation>
    <scope>NUCLEOTIDE SEQUENCE</scope>
    <source>
        <strain evidence="1">YIM B02565</strain>
    </source>
</reference>
<dbReference type="InterPro" id="IPR013321">
    <property type="entry name" value="Arc_rbn_hlx_hlx"/>
</dbReference>
<comment type="caution">
    <text evidence="1">The sequence shown here is derived from an EMBL/GenBank/DDBJ whole genome shotgun (WGS) entry which is preliminary data.</text>
</comment>
<organism evidence="1 2">
    <name type="scientific">Clostridium paridis</name>
    <dbReference type="NCBI Taxonomy" id="2803863"/>
    <lineage>
        <taxon>Bacteria</taxon>
        <taxon>Bacillati</taxon>
        <taxon>Bacillota</taxon>
        <taxon>Clostridia</taxon>
        <taxon>Eubacteriales</taxon>
        <taxon>Clostridiaceae</taxon>
        <taxon>Clostridium</taxon>
    </lineage>
</organism>
<evidence type="ECO:0000313" key="1">
    <source>
        <dbReference type="EMBL" id="MBL4931533.1"/>
    </source>
</evidence>